<dbReference type="RefSeq" id="WP_062706266.1">
    <property type="nucleotide sequence ID" value="NZ_CP014817.1"/>
</dbReference>
<sequence>MNLNYEIYRMNSQMKGSPLTQEEIKLWTYRNIFISKIGIIKSFNASTQEGVVLLSGHTDLEIKTRNISNMHFNLKENDGVILLQSSINLFNEDDNHYFDKNYFYILRPINMQNATIKVNDFAIDIQNPIDIKANNTSLRAVLEEIVSCLQNLRVIGNASVEPSFYSNLVKITTKINMLLK</sequence>
<reference evidence="1" key="1">
    <citation type="submission" date="2016-03" db="EMBL/GenBank/DDBJ databases">
        <title>Borrelia hermsii Genome sequencing and assembly.</title>
        <authorList>
            <person name="Bontemps-Gallo S."/>
            <person name="Stewart S."/>
        </authorList>
    </citation>
    <scope>NUCLEOTIDE SEQUENCE [LARGE SCALE GENOMIC DNA]</scope>
    <source>
        <strain evidence="1">DAH-2E7</strain>
        <plasmid evidence="1">unnamed</plasmid>
        <plasmid>unnamed 2</plasmid>
    </source>
</reference>
<organism evidence="1">
    <name type="scientific">Borrelia hermsii</name>
    <dbReference type="NCBI Taxonomy" id="140"/>
    <lineage>
        <taxon>Bacteria</taxon>
        <taxon>Pseudomonadati</taxon>
        <taxon>Spirochaetota</taxon>
        <taxon>Spirochaetia</taxon>
        <taxon>Spirochaetales</taxon>
        <taxon>Borreliaceae</taxon>
        <taxon>Borrelia</taxon>
    </lineage>
</organism>
<geneLocation type="plasmid" evidence="2">
    <name>unnamed 2</name>
</geneLocation>
<evidence type="ECO:0000313" key="1">
    <source>
        <dbReference type="EMBL" id="AMR76193.1"/>
    </source>
</evidence>
<keyword evidence="1" id="KW-0614">Plasmid</keyword>
<evidence type="ECO:0000313" key="2">
    <source>
        <dbReference type="Proteomes" id="UP000075229"/>
    </source>
</evidence>
<dbReference type="Pfam" id="PF05606">
    <property type="entry name" value="DUF777"/>
    <property type="match status" value="1"/>
</dbReference>
<protein>
    <submittedName>
        <fullName evidence="1">Uncharacterized protein</fullName>
    </submittedName>
</protein>
<name>A0AAN0X7Z0_BORHE</name>
<dbReference type="AlphaFoldDB" id="A0AAN0X7Z0"/>
<gene>
    <name evidence="1" type="ORF">A0V01_06300</name>
</gene>
<dbReference type="EMBL" id="CP014817">
    <property type="protein sequence ID" value="AMR76193.1"/>
    <property type="molecule type" value="Genomic_DNA"/>
</dbReference>
<dbReference type="InterPro" id="IPR008495">
    <property type="entry name" value="DUF777_BOR_spp"/>
</dbReference>
<proteinExistence type="predicted"/>
<accession>A0AAN0X7Z0</accession>